<keyword evidence="1" id="KW-1133">Transmembrane helix</keyword>
<comment type="caution">
    <text evidence="2">The sequence shown here is derived from an EMBL/GenBank/DDBJ whole genome shotgun (WGS) entry which is preliminary data.</text>
</comment>
<dbReference type="RefSeq" id="WP_198841302.1">
    <property type="nucleotide sequence ID" value="NZ_JAEHFJ010000004.1"/>
</dbReference>
<name>A0ABS0WRF6_9FLAO</name>
<sequence length="377" mass="44128">MLKFNKKIIIFSIPVLIFLVIPFVILTKTSEVNSNIDELNLDSQKYLIGYTYNEDNYKYLKYKRASEKRFDVMALGSSRVLQFRKEMFKTSFYNAGFTIKGLNDYKDFLKLIPKSKLPTYLIIGLDQWMFNASWDNLESNNFQREQFINNKSSKFSLGFTNYNLVYKDIFKKKITFSSLSTKKSSYIPVGLNARINSTGFRNDGSMYYGNQINKLLISDTSAEDYLYQDTFTRIENGNRRFEYANVINLKALEVLNELLSYCHQRNIKVVAILPPFADKVYDKMISSNNYNYIQEISPKITPIFKKYNFEVFQFNTVRICNSSDNETIDGFHGGEKTYLKMLIKILEKGSILNNSCDLEKLREDLNNSINNYLVYDY</sequence>
<gene>
    <name evidence="2" type="ORF">JBL43_10000</name>
</gene>
<keyword evidence="1" id="KW-0812">Transmembrane</keyword>
<reference evidence="2 3" key="1">
    <citation type="submission" date="2020-12" db="EMBL/GenBank/DDBJ databases">
        <title>Aureibaculum luteum sp. nov. and Aureibaculum flavum sp. nov., novel members of the family Flavobacteriaceae isolated from Antarctic intertidal sediments.</title>
        <authorList>
            <person name="He X."/>
            <person name="Zhang X."/>
        </authorList>
    </citation>
    <scope>NUCLEOTIDE SEQUENCE [LARGE SCALE GENOMIC DNA]</scope>
    <source>
        <strain evidence="2 3">A20</strain>
    </source>
</reference>
<evidence type="ECO:0000256" key="1">
    <source>
        <dbReference type="SAM" id="Phobius"/>
    </source>
</evidence>
<organism evidence="2 3">
    <name type="scientific">Aureibaculum flavum</name>
    <dbReference type="NCBI Taxonomy" id="2795986"/>
    <lineage>
        <taxon>Bacteria</taxon>
        <taxon>Pseudomonadati</taxon>
        <taxon>Bacteroidota</taxon>
        <taxon>Flavobacteriia</taxon>
        <taxon>Flavobacteriales</taxon>
        <taxon>Flavobacteriaceae</taxon>
        <taxon>Aureibaculum</taxon>
    </lineage>
</organism>
<dbReference type="Proteomes" id="UP000623301">
    <property type="component" value="Unassembled WGS sequence"/>
</dbReference>
<evidence type="ECO:0000313" key="2">
    <source>
        <dbReference type="EMBL" id="MBJ2174570.1"/>
    </source>
</evidence>
<evidence type="ECO:0008006" key="4">
    <source>
        <dbReference type="Google" id="ProtNLM"/>
    </source>
</evidence>
<keyword evidence="3" id="KW-1185">Reference proteome</keyword>
<keyword evidence="1" id="KW-0472">Membrane</keyword>
<accession>A0ABS0WRF6</accession>
<proteinExistence type="predicted"/>
<dbReference type="EMBL" id="JAEHFJ010000004">
    <property type="protein sequence ID" value="MBJ2174570.1"/>
    <property type="molecule type" value="Genomic_DNA"/>
</dbReference>
<evidence type="ECO:0000313" key="3">
    <source>
        <dbReference type="Proteomes" id="UP000623301"/>
    </source>
</evidence>
<protein>
    <recommendedName>
        <fullName evidence="4">SGNH/GDSL hydrolase family protein</fullName>
    </recommendedName>
</protein>
<feature type="transmembrane region" description="Helical" evidence="1">
    <location>
        <begin position="7"/>
        <end position="26"/>
    </location>
</feature>